<dbReference type="SUPFAM" id="SSF52200">
    <property type="entry name" value="Toll/Interleukin receptor TIR domain"/>
    <property type="match status" value="1"/>
</dbReference>
<evidence type="ECO:0000313" key="3">
    <source>
        <dbReference type="EMBL" id="MCK8495895.1"/>
    </source>
</evidence>
<keyword evidence="4" id="KW-1185">Reference proteome</keyword>
<accession>A0ABT0HVB9</accession>
<name>A0ABT0HVB9_9BACT</name>
<dbReference type="InterPro" id="IPR000157">
    <property type="entry name" value="TIR_dom"/>
</dbReference>
<dbReference type="PROSITE" id="PS50104">
    <property type="entry name" value="TIR"/>
    <property type="match status" value="1"/>
</dbReference>
<feature type="compositionally biased region" description="Basic and acidic residues" evidence="1">
    <location>
        <begin position="179"/>
        <end position="190"/>
    </location>
</feature>
<evidence type="ECO:0000256" key="1">
    <source>
        <dbReference type="SAM" id="MobiDB-lite"/>
    </source>
</evidence>
<dbReference type="Pfam" id="PF13676">
    <property type="entry name" value="TIR_2"/>
    <property type="match status" value="1"/>
</dbReference>
<protein>
    <submittedName>
        <fullName evidence="3">Toll/interleukin-1 receptor domain-containing protein</fullName>
    </submittedName>
</protein>
<evidence type="ECO:0000313" key="4">
    <source>
        <dbReference type="Proteomes" id="UP001202180"/>
    </source>
</evidence>
<dbReference type="RefSeq" id="WP_248480697.1">
    <property type="nucleotide sequence ID" value="NZ_JALPRF010000012.1"/>
</dbReference>
<feature type="region of interest" description="Disordered" evidence="1">
    <location>
        <begin position="158"/>
        <end position="191"/>
    </location>
</feature>
<reference evidence="3 4" key="1">
    <citation type="submission" date="2022-04" db="EMBL/GenBank/DDBJ databases">
        <title>Spirosoma sp. strain RP8 genome sequencing and assembly.</title>
        <authorList>
            <person name="Jung Y."/>
        </authorList>
    </citation>
    <scope>NUCLEOTIDE SEQUENCE [LARGE SCALE GENOMIC DNA]</scope>
    <source>
        <strain evidence="3 4">RP8</strain>
    </source>
</reference>
<organism evidence="3 4">
    <name type="scientific">Spirosoma liriopis</name>
    <dbReference type="NCBI Taxonomy" id="2937440"/>
    <lineage>
        <taxon>Bacteria</taxon>
        <taxon>Pseudomonadati</taxon>
        <taxon>Bacteroidota</taxon>
        <taxon>Cytophagia</taxon>
        <taxon>Cytophagales</taxon>
        <taxon>Cytophagaceae</taxon>
        <taxon>Spirosoma</taxon>
    </lineage>
</organism>
<comment type="caution">
    <text evidence="3">The sequence shown here is derived from an EMBL/GenBank/DDBJ whole genome shotgun (WGS) entry which is preliminary data.</text>
</comment>
<dbReference type="Proteomes" id="UP001202180">
    <property type="component" value="Unassembled WGS sequence"/>
</dbReference>
<sequence>MEVFISHSNEDVKIAEAVVNLIRKATNISPSVIRCTSLPGYKLPVGASTEEQLRQEIETSKIFIGLITSRSVKLTFVLFELGARWATKAKLLPLICDPAGISLLEGPLKNINALKATDPSDVLQFIEEVGKYLNIIPESASSYINEVDYLKKLSSDTDQNVIDDRDPKQNVDRGNNPNKRSETHSQKADKEFDEIDAIIKSEAQKLWTDDYEMQIDHIKRHKNAYKKLQQGRPSDVSEQEFFKIRERAQAAWPLDFEMQLDQEERQIDSLRQLKGM</sequence>
<proteinExistence type="predicted"/>
<keyword evidence="3" id="KW-0675">Receptor</keyword>
<gene>
    <name evidence="3" type="ORF">M0L20_28775</name>
</gene>
<dbReference type="InterPro" id="IPR035897">
    <property type="entry name" value="Toll_tir_struct_dom_sf"/>
</dbReference>
<dbReference type="Gene3D" id="3.40.50.10140">
    <property type="entry name" value="Toll/interleukin-1 receptor homology (TIR) domain"/>
    <property type="match status" value="1"/>
</dbReference>
<feature type="domain" description="TIR" evidence="2">
    <location>
        <begin position="1"/>
        <end position="133"/>
    </location>
</feature>
<feature type="compositionally biased region" description="Basic and acidic residues" evidence="1">
    <location>
        <begin position="162"/>
        <end position="171"/>
    </location>
</feature>
<evidence type="ECO:0000259" key="2">
    <source>
        <dbReference type="PROSITE" id="PS50104"/>
    </source>
</evidence>
<dbReference type="EMBL" id="JALPRF010000012">
    <property type="protein sequence ID" value="MCK8495895.1"/>
    <property type="molecule type" value="Genomic_DNA"/>
</dbReference>